<dbReference type="InterPro" id="IPR015915">
    <property type="entry name" value="Kelch-typ_b-propeller"/>
</dbReference>
<dbReference type="Pfam" id="PF07707">
    <property type="entry name" value="BACK"/>
    <property type="match status" value="1"/>
</dbReference>
<dbReference type="VEuPathDB" id="VectorBase:GMOY001867"/>
<dbReference type="PANTHER" id="PTHR24412">
    <property type="entry name" value="KELCH PROTEIN"/>
    <property type="match status" value="1"/>
</dbReference>
<dbReference type="InterPro" id="IPR023211">
    <property type="entry name" value="DNA_pol_palm_dom_sf"/>
</dbReference>
<evidence type="ECO:0000313" key="6">
    <source>
        <dbReference type="Proteomes" id="UP000092444"/>
    </source>
</evidence>
<keyword evidence="2" id="KW-0677">Repeat</keyword>
<dbReference type="Gene3D" id="1.25.40.420">
    <property type="match status" value="1"/>
</dbReference>
<dbReference type="SMART" id="SM00875">
    <property type="entry name" value="BACK"/>
    <property type="match status" value="1"/>
</dbReference>
<dbReference type="SUPFAM" id="SSF56672">
    <property type="entry name" value="DNA/RNA polymerases"/>
    <property type="match status" value="1"/>
</dbReference>
<dbReference type="Proteomes" id="UP000092444">
    <property type="component" value="Unassembled WGS sequence"/>
</dbReference>
<dbReference type="PROSITE" id="PS50097">
    <property type="entry name" value="BTB"/>
    <property type="match status" value="1"/>
</dbReference>
<dbReference type="Gene3D" id="3.90.1600.10">
    <property type="entry name" value="Palm domain of DNA polymerase"/>
    <property type="match status" value="1"/>
</dbReference>
<feature type="domain" description="BTB" evidence="4">
    <location>
        <begin position="244"/>
        <end position="311"/>
    </location>
</feature>
<dbReference type="SUPFAM" id="SSF50965">
    <property type="entry name" value="Galactose oxidase, central domain"/>
    <property type="match status" value="1"/>
</dbReference>
<dbReference type="EnsemblMetazoa" id="GMOY001867-RA">
    <property type="protein sequence ID" value="GMOY001867-PA"/>
    <property type="gene ID" value="GMOY001867"/>
</dbReference>
<dbReference type="STRING" id="37546.A0A1B0FE36"/>
<reference evidence="5" key="1">
    <citation type="submission" date="2020-05" db="UniProtKB">
        <authorList>
            <consortium name="EnsemblMetazoa"/>
        </authorList>
    </citation>
    <scope>IDENTIFICATION</scope>
    <source>
        <strain evidence="5">Yale</strain>
    </source>
</reference>
<proteinExistence type="predicted"/>
<dbReference type="PANTHER" id="PTHR24412:SF163">
    <property type="entry name" value="CALICIN"/>
    <property type="match status" value="1"/>
</dbReference>
<dbReference type="InterPro" id="IPR011043">
    <property type="entry name" value="Gal_Oxase/kelch_b-propeller"/>
</dbReference>
<dbReference type="Gene3D" id="3.30.710.10">
    <property type="entry name" value="Potassium Channel Kv1.1, Chain A"/>
    <property type="match status" value="1"/>
</dbReference>
<evidence type="ECO:0000313" key="5">
    <source>
        <dbReference type="EnsemblMetazoa" id="GMOY001867-PA"/>
    </source>
</evidence>
<dbReference type="SUPFAM" id="SSF54695">
    <property type="entry name" value="POZ domain"/>
    <property type="match status" value="1"/>
</dbReference>
<dbReference type="Gene3D" id="2.120.10.80">
    <property type="entry name" value="Kelch-type beta propeller"/>
    <property type="match status" value="2"/>
</dbReference>
<protein>
    <recommendedName>
        <fullName evidence="4">BTB domain-containing protein</fullName>
    </recommendedName>
</protein>
<evidence type="ECO:0000259" key="4">
    <source>
        <dbReference type="PROSITE" id="PS50097"/>
    </source>
</evidence>
<keyword evidence="6" id="KW-1185">Reference proteome</keyword>
<dbReference type="Pfam" id="PF01344">
    <property type="entry name" value="Kelch_1"/>
    <property type="match status" value="3"/>
</dbReference>
<dbReference type="InterPro" id="IPR006652">
    <property type="entry name" value="Kelch_1"/>
</dbReference>
<dbReference type="InterPro" id="IPR011333">
    <property type="entry name" value="SKP1/BTB/POZ_sf"/>
</dbReference>
<dbReference type="InterPro" id="IPR043502">
    <property type="entry name" value="DNA/RNA_pol_sf"/>
</dbReference>
<dbReference type="GO" id="GO:0071897">
    <property type="term" value="P:DNA biosynthetic process"/>
    <property type="evidence" value="ECO:0007669"/>
    <property type="project" value="UniProtKB-ARBA"/>
</dbReference>
<dbReference type="InterPro" id="IPR000210">
    <property type="entry name" value="BTB/POZ_dom"/>
</dbReference>
<dbReference type="SMART" id="SM00612">
    <property type="entry name" value="Kelch"/>
    <property type="match status" value="4"/>
</dbReference>
<keyword evidence="3" id="KW-0009">Actin-binding</keyword>
<evidence type="ECO:0000256" key="3">
    <source>
        <dbReference type="ARBA" id="ARBA00023203"/>
    </source>
</evidence>
<dbReference type="SMART" id="SM00225">
    <property type="entry name" value="BTB"/>
    <property type="match status" value="1"/>
</dbReference>
<keyword evidence="1" id="KW-0880">Kelch repeat</keyword>
<dbReference type="InterPro" id="IPR011705">
    <property type="entry name" value="BACK"/>
</dbReference>
<name>A0A1B0FE36_GLOMM</name>
<sequence length="770" mass="89096">MENVDKRKVIKIVCEWENSGRRLGARSLIAKPNFHSSLKISDDMIAIQMNKVRVEYNKPIYIGFTVLELSKWKMYNFHYDYMKPKYKENINLNYMDTDSFIYDIKTDDLYDDIRDDINYHFDTSAYPKQNMFNFPLLNKKVLGMMKDECNGKIMKEFIGLRPKMYSFKIDEDGGETKKIKGVKHCVTAKLTVGDFRKCLFQKELYYDSIKPNATKTYKNPKFDEIMRSDSLKTLNRQRCDQRNCDFILEVNGEFIYAHKVVLAANSTLFKEMFCFSEDDKENMPIKNDFVDAGALKTIVDYVYNGEIKITEGACQSLLVTANYLQMDWVEQQCKQHLKSSIEGFAGELNAACVFGEKLADHSFRYILRHFPQLIEAEGFLKLPIEKVEAILTDDGLYVRNEENAFKSVFNWINYDPEARKPYLGKLVKHVDSRFLKPKFLRNYARTEPLLNTELLSSLSNRKRKFGWWPNDMKALNRYGIPYVLFAGGSRHDLQEPQQDCRVFYISKYSHLPLNECTESLPVSPMKERRTGLTTILLENNVYAVGGCVNEYECLSTAERYDPIINQWTPVACMVIGHSFHGACVYNDHAYVIGGRINPVVETYDPIRDEWSRCEKTPSPYWHHGNCAAVSGTSIYSFGKSKDGPMNIRLDPREGHWYTIDNAIDVVGVEVTSYDHSLYFSGGYSSEGEGKRECKRFDPRSGWEVLSEMNHGRYGHSALIIQGRMYVFGGYNNGFVSTVEYYDFQKNKWTIDNSIKINHCQGGAAFIHHPN</sequence>
<evidence type="ECO:0000256" key="1">
    <source>
        <dbReference type="ARBA" id="ARBA00022441"/>
    </source>
</evidence>
<dbReference type="EMBL" id="CCAG010022843">
    <property type="status" value="NOT_ANNOTATED_CDS"/>
    <property type="molecule type" value="Genomic_DNA"/>
</dbReference>
<organism evidence="5 6">
    <name type="scientific">Glossina morsitans morsitans</name>
    <name type="common">Savannah tsetse fly</name>
    <dbReference type="NCBI Taxonomy" id="37546"/>
    <lineage>
        <taxon>Eukaryota</taxon>
        <taxon>Metazoa</taxon>
        <taxon>Ecdysozoa</taxon>
        <taxon>Arthropoda</taxon>
        <taxon>Hexapoda</taxon>
        <taxon>Insecta</taxon>
        <taxon>Pterygota</taxon>
        <taxon>Neoptera</taxon>
        <taxon>Endopterygota</taxon>
        <taxon>Diptera</taxon>
        <taxon>Brachycera</taxon>
        <taxon>Muscomorpha</taxon>
        <taxon>Hippoboscoidea</taxon>
        <taxon>Glossinidae</taxon>
        <taxon>Glossina</taxon>
    </lineage>
</organism>
<evidence type="ECO:0000256" key="2">
    <source>
        <dbReference type="ARBA" id="ARBA00022737"/>
    </source>
</evidence>
<dbReference type="Pfam" id="PF00651">
    <property type="entry name" value="BTB"/>
    <property type="match status" value="1"/>
</dbReference>
<accession>A0A1B0FE36</accession>
<dbReference type="PhylomeDB" id="A0A1B0FE36"/>
<dbReference type="AlphaFoldDB" id="A0A1B0FE36"/>
<dbReference type="GO" id="GO:0003779">
    <property type="term" value="F:actin binding"/>
    <property type="evidence" value="ECO:0007669"/>
    <property type="project" value="UniProtKB-KW"/>
</dbReference>